<dbReference type="OrthoDB" id="2919105at2759"/>
<dbReference type="GO" id="GO:0070403">
    <property type="term" value="F:NAD+ binding"/>
    <property type="evidence" value="ECO:0007669"/>
    <property type="project" value="InterPro"/>
</dbReference>
<evidence type="ECO:0000259" key="7">
    <source>
        <dbReference type="PROSITE" id="PS50305"/>
    </source>
</evidence>
<keyword evidence="5" id="KW-0496">Mitochondrion</keyword>
<dbReference type="Pfam" id="PF02146">
    <property type="entry name" value="SIR2"/>
    <property type="match status" value="2"/>
</dbReference>
<dbReference type="GO" id="GO:0005634">
    <property type="term" value="C:nucleus"/>
    <property type="evidence" value="ECO:0007669"/>
    <property type="project" value="TreeGrafter"/>
</dbReference>
<evidence type="ECO:0000256" key="1">
    <source>
        <dbReference type="ARBA" id="ARBA00004173"/>
    </source>
</evidence>
<evidence type="ECO:0000313" key="9">
    <source>
        <dbReference type="Proteomes" id="UP000759537"/>
    </source>
</evidence>
<feature type="binding site" evidence="6">
    <location>
        <position position="175"/>
    </location>
    <ligand>
        <name>Zn(2+)</name>
        <dbReference type="ChEBI" id="CHEBI:29105"/>
    </ligand>
</feature>
<gene>
    <name evidence="8" type="ORF">DFH94DRAFT_416183</name>
</gene>
<keyword evidence="6" id="KW-0862">Zinc</keyword>
<comment type="caution">
    <text evidence="8">The sequence shown here is derived from an EMBL/GenBank/DDBJ whole genome shotgun (WGS) entry which is preliminary data.</text>
</comment>
<keyword evidence="9" id="KW-1185">Reference proteome</keyword>
<dbReference type="PANTHER" id="PTHR11085:SF8">
    <property type="entry name" value="NAD-DEPENDENT HISTONE DEACETYLASE HST3"/>
    <property type="match status" value="1"/>
</dbReference>
<protein>
    <submittedName>
        <fullName evidence="8">DHS-like NAD/FAD-binding domain-containing protein</fullName>
    </submittedName>
</protein>
<sequence>MITTLDLAASSSDPVTRRTLANLSLSVAKSKRIVVVTGAGISCSCGIPDFRSSDGLYALVKKQYPDTILKGRDLFDASLFRDPTSTSIFYSFISQLKQSIDSASPSRTHQFIRTLDEKKKLLRSYTQNIDGLEEKAGLIGSSSQGVKVDGKGKGKIRAKDVRNVQLHGDIHRVRCTLCSADLPCKEEYLQLFTSGLAPDCPECTSRSEARIARSARPLKIGTLRPGIVLYDEAHPLGDDIGSIQASDVSRKPDMLIIMGTSLKVHGLRKLVKDFAKAVHASAPPDPLSTKKSWMGKVIFVNKTAPGSEWNGVIDYHIEGETDAWAHKVEEDWRRVRPSDWEVQQTLDNDDNSAFKAMKGVVGKGIRKYLSLYPQLHVQ</sequence>
<dbReference type="SUPFAM" id="SSF52467">
    <property type="entry name" value="DHS-like NAD/FAD-binding domain"/>
    <property type="match status" value="1"/>
</dbReference>
<keyword evidence="4" id="KW-0520">NAD</keyword>
<organism evidence="8 9">
    <name type="scientific">Russula ochroleuca</name>
    <dbReference type="NCBI Taxonomy" id="152965"/>
    <lineage>
        <taxon>Eukaryota</taxon>
        <taxon>Fungi</taxon>
        <taxon>Dikarya</taxon>
        <taxon>Basidiomycota</taxon>
        <taxon>Agaricomycotina</taxon>
        <taxon>Agaricomycetes</taxon>
        <taxon>Russulales</taxon>
        <taxon>Russulaceae</taxon>
        <taxon>Russula</taxon>
    </lineage>
</organism>
<evidence type="ECO:0000256" key="4">
    <source>
        <dbReference type="ARBA" id="ARBA00023027"/>
    </source>
</evidence>
<feature type="binding site" evidence="6">
    <location>
        <position position="203"/>
    </location>
    <ligand>
        <name>Zn(2+)</name>
        <dbReference type="ChEBI" id="CHEBI:29105"/>
    </ligand>
</feature>
<dbReference type="InterPro" id="IPR026590">
    <property type="entry name" value="Ssirtuin_cat_dom"/>
</dbReference>
<dbReference type="InterPro" id="IPR050134">
    <property type="entry name" value="NAD-dep_sirtuin_deacylases"/>
</dbReference>
<dbReference type="Proteomes" id="UP000759537">
    <property type="component" value="Unassembled WGS sequence"/>
</dbReference>
<accession>A0A9P5MYW1</accession>
<dbReference type="GO" id="GO:0017136">
    <property type="term" value="F:histone deacetylase activity, NAD-dependent"/>
    <property type="evidence" value="ECO:0007669"/>
    <property type="project" value="TreeGrafter"/>
</dbReference>
<feature type="binding site" evidence="6">
    <location>
        <position position="200"/>
    </location>
    <ligand>
        <name>Zn(2+)</name>
        <dbReference type="ChEBI" id="CHEBI:29105"/>
    </ligand>
</feature>
<evidence type="ECO:0000256" key="6">
    <source>
        <dbReference type="PROSITE-ProRule" id="PRU00236"/>
    </source>
</evidence>
<dbReference type="PROSITE" id="PS50305">
    <property type="entry name" value="SIRTUIN"/>
    <property type="match status" value="1"/>
</dbReference>
<evidence type="ECO:0000256" key="3">
    <source>
        <dbReference type="ARBA" id="ARBA00022679"/>
    </source>
</evidence>
<dbReference type="AlphaFoldDB" id="A0A9P5MYW1"/>
<dbReference type="InterPro" id="IPR026591">
    <property type="entry name" value="Sirtuin_cat_small_dom_sf"/>
</dbReference>
<dbReference type="PANTHER" id="PTHR11085">
    <property type="entry name" value="NAD-DEPENDENT PROTEIN DEACYLASE SIRTUIN-5, MITOCHONDRIAL-RELATED"/>
    <property type="match status" value="1"/>
</dbReference>
<dbReference type="Gene3D" id="3.30.1600.10">
    <property type="entry name" value="SIR2/SIRT2 'Small Domain"/>
    <property type="match status" value="1"/>
</dbReference>
<comment type="similarity">
    <text evidence="2">Belongs to the sirtuin family. Class I subfamily.</text>
</comment>
<feature type="active site" description="Proton acceptor" evidence="6">
    <location>
        <position position="167"/>
    </location>
</feature>
<dbReference type="GO" id="GO:0005739">
    <property type="term" value="C:mitochondrion"/>
    <property type="evidence" value="ECO:0007669"/>
    <property type="project" value="UniProtKB-SubCell"/>
</dbReference>
<keyword evidence="6" id="KW-0479">Metal-binding</keyword>
<feature type="domain" description="Deacetylase sirtuin-type" evidence="7">
    <location>
        <begin position="13"/>
        <end position="341"/>
    </location>
</feature>
<proteinExistence type="inferred from homology"/>
<dbReference type="Gene3D" id="3.40.50.1220">
    <property type="entry name" value="TPP-binding domain"/>
    <property type="match status" value="1"/>
</dbReference>
<reference evidence="8" key="2">
    <citation type="journal article" date="2020" name="Nat. Commun.">
        <title>Large-scale genome sequencing of mycorrhizal fungi provides insights into the early evolution of symbiotic traits.</title>
        <authorList>
            <person name="Miyauchi S."/>
            <person name="Kiss E."/>
            <person name="Kuo A."/>
            <person name="Drula E."/>
            <person name="Kohler A."/>
            <person name="Sanchez-Garcia M."/>
            <person name="Morin E."/>
            <person name="Andreopoulos B."/>
            <person name="Barry K.W."/>
            <person name="Bonito G."/>
            <person name="Buee M."/>
            <person name="Carver A."/>
            <person name="Chen C."/>
            <person name="Cichocki N."/>
            <person name="Clum A."/>
            <person name="Culley D."/>
            <person name="Crous P.W."/>
            <person name="Fauchery L."/>
            <person name="Girlanda M."/>
            <person name="Hayes R.D."/>
            <person name="Keri Z."/>
            <person name="LaButti K."/>
            <person name="Lipzen A."/>
            <person name="Lombard V."/>
            <person name="Magnuson J."/>
            <person name="Maillard F."/>
            <person name="Murat C."/>
            <person name="Nolan M."/>
            <person name="Ohm R.A."/>
            <person name="Pangilinan J."/>
            <person name="Pereira M.F."/>
            <person name="Perotto S."/>
            <person name="Peter M."/>
            <person name="Pfister S."/>
            <person name="Riley R."/>
            <person name="Sitrit Y."/>
            <person name="Stielow J.B."/>
            <person name="Szollosi G."/>
            <person name="Zifcakova L."/>
            <person name="Stursova M."/>
            <person name="Spatafora J.W."/>
            <person name="Tedersoo L."/>
            <person name="Vaario L.M."/>
            <person name="Yamada A."/>
            <person name="Yan M."/>
            <person name="Wang P."/>
            <person name="Xu J."/>
            <person name="Bruns T."/>
            <person name="Baldrian P."/>
            <person name="Vilgalys R."/>
            <person name="Dunand C."/>
            <person name="Henrissat B."/>
            <person name="Grigoriev I.V."/>
            <person name="Hibbett D."/>
            <person name="Nagy L.G."/>
            <person name="Martin F.M."/>
        </authorList>
    </citation>
    <scope>NUCLEOTIDE SEQUENCE</scope>
    <source>
        <strain evidence="8">Prilba</strain>
    </source>
</reference>
<evidence type="ECO:0000256" key="5">
    <source>
        <dbReference type="ARBA" id="ARBA00023128"/>
    </source>
</evidence>
<dbReference type="InterPro" id="IPR003000">
    <property type="entry name" value="Sirtuin"/>
</dbReference>
<feature type="binding site" evidence="6">
    <location>
        <position position="178"/>
    </location>
    <ligand>
        <name>Zn(2+)</name>
        <dbReference type="ChEBI" id="CHEBI:29105"/>
    </ligand>
</feature>
<dbReference type="GO" id="GO:0046872">
    <property type="term" value="F:metal ion binding"/>
    <property type="evidence" value="ECO:0007669"/>
    <property type="project" value="UniProtKB-KW"/>
</dbReference>
<dbReference type="EMBL" id="WHVB01000006">
    <property type="protein sequence ID" value="KAF8481970.1"/>
    <property type="molecule type" value="Genomic_DNA"/>
</dbReference>
<evidence type="ECO:0000313" key="8">
    <source>
        <dbReference type="EMBL" id="KAF8481970.1"/>
    </source>
</evidence>
<dbReference type="InterPro" id="IPR029035">
    <property type="entry name" value="DHS-like_NAD/FAD-binding_dom"/>
</dbReference>
<evidence type="ECO:0000256" key="2">
    <source>
        <dbReference type="ARBA" id="ARBA00006924"/>
    </source>
</evidence>
<keyword evidence="3" id="KW-0808">Transferase</keyword>
<reference evidence="8" key="1">
    <citation type="submission" date="2019-10" db="EMBL/GenBank/DDBJ databases">
        <authorList>
            <consortium name="DOE Joint Genome Institute"/>
            <person name="Kuo A."/>
            <person name="Miyauchi S."/>
            <person name="Kiss E."/>
            <person name="Drula E."/>
            <person name="Kohler A."/>
            <person name="Sanchez-Garcia M."/>
            <person name="Andreopoulos B."/>
            <person name="Barry K.W."/>
            <person name="Bonito G."/>
            <person name="Buee M."/>
            <person name="Carver A."/>
            <person name="Chen C."/>
            <person name="Cichocki N."/>
            <person name="Clum A."/>
            <person name="Culley D."/>
            <person name="Crous P.W."/>
            <person name="Fauchery L."/>
            <person name="Girlanda M."/>
            <person name="Hayes R."/>
            <person name="Keri Z."/>
            <person name="LaButti K."/>
            <person name="Lipzen A."/>
            <person name="Lombard V."/>
            <person name="Magnuson J."/>
            <person name="Maillard F."/>
            <person name="Morin E."/>
            <person name="Murat C."/>
            <person name="Nolan M."/>
            <person name="Ohm R."/>
            <person name="Pangilinan J."/>
            <person name="Pereira M."/>
            <person name="Perotto S."/>
            <person name="Peter M."/>
            <person name="Riley R."/>
            <person name="Sitrit Y."/>
            <person name="Stielow B."/>
            <person name="Szollosi G."/>
            <person name="Zifcakova L."/>
            <person name="Stursova M."/>
            <person name="Spatafora J.W."/>
            <person name="Tedersoo L."/>
            <person name="Vaario L.-M."/>
            <person name="Yamada A."/>
            <person name="Yan M."/>
            <person name="Wang P."/>
            <person name="Xu J."/>
            <person name="Bruns T."/>
            <person name="Baldrian P."/>
            <person name="Vilgalys R."/>
            <person name="Henrissat B."/>
            <person name="Grigoriev I.V."/>
            <person name="Hibbett D."/>
            <person name="Nagy L.G."/>
            <person name="Martin F.M."/>
        </authorList>
    </citation>
    <scope>NUCLEOTIDE SEQUENCE</scope>
    <source>
        <strain evidence="8">Prilba</strain>
    </source>
</reference>
<name>A0A9P5MYW1_9AGAM</name>
<comment type="subcellular location">
    <subcellularLocation>
        <location evidence="1">Mitochondrion</location>
    </subcellularLocation>
</comment>